<dbReference type="PROSITE" id="PS51195">
    <property type="entry name" value="Q_MOTIF"/>
    <property type="match status" value="1"/>
</dbReference>
<dbReference type="AlphaFoldDB" id="A0A178ZXB0"/>
<evidence type="ECO:0000256" key="1">
    <source>
        <dbReference type="ARBA" id="ARBA00004604"/>
    </source>
</evidence>
<dbReference type="GO" id="GO:0003724">
    <property type="term" value="F:RNA helicase activity"/>
    <property type="evidence" value="ECO:0007669"/>
    <property type="project" value="UniProtKB-EC"/>
</dbReference>
<dbReference type="STRING" id="1367422.A0A178ZXB0"/>
<feature type="compositionally biased region" description="Basic residues" evidence="11">
    <location>
        <begin position="130"/>
        <end position="139"/>
    </location>
</feature>
<dbReference type="PROSITE" id="PS00039">
    <property type="entry name" value="DEAD_ATP_HELICASE"/>
    <property type="match status" value="1"/>
</dbReference>
<dbReference type="InterPro" id="IPR000629">
    <property type="entry name" value="RNA-helicase_DEAD-box_CS"/>
</dbReference>
<evidence type="ECO:0000259" key="12">
    <source>
        <dbReference type="PROSITE" id="PS51192"/>
    </source>
</evidence>
<dbReference type="GO" id="GO:0005524">
    <property type="term" value="F:ATP binding"/>
    <property type="evidence" value="ECO:0007669"/>
    <property type="project" value="UniProtKB-UniRule"/>
</dbReference>
<evidence type="ECO:0000256" key="8">
    <source>
        <dbReference type="ARBA" id="ARBA00047984"/>
    </source>
</evidence>
<keyword evidence="2" id="KW-0698">rRNA processing</keyword>
<feature type="compositionally biased region" description="Basic and acidic residues" evidence="11">
    <location>
        <begin position="106"/>
        <end position="116"/>
    </location>
</feature>
<dbReference type="InterPro" id="IPR001650">
    <property type="entry name" value="Helicase_C-like"/>
</dbReference>
<dbReference type="RefSeq" id="XP_018697694.1">
    <property type="nucleotide sequence ID" value="XM_018831815.1"/>
</dbReference>
<comment type="subcellular location">
    <subcellularLocation>
        <location evidence="1">Nucleus</location>
        <location evidence="1">Nucleolus</location>
    </subcellularLocation>
</comment>
<comment type="function">
    <text evidence="10">RNA helicase.</text>
</comment>
<dbReference type="Gene3D" id="3.40.50.300">
    <property type="entry name" value="P-loop containing nucleotide triphosphate hydrolases"/>
    <property type="match status" value="2"/>
</dbReference>
<feature type="compositionally biased region" description="Low complexity" evidence="11">
    <location>
        <begin position="64"/>
        <end position="80"/>
    </location>
</feature>
<feature type="compositionally biased region" description="Basic and acidic residues" evidence="11">
    <location>
        <begin position="25"/>
        <end position="42"/>
    </location>
</feature>
<dbReference type="Proteomes" id="UP000078343">
    <property type="component" value="Unassembled WGS sequence"/>
</dbReference>
<protein>
    <recommendedName>
        <fullName evidence="10">ATP-dependent RNA helicase</fullName>
        <ecNumber evidence="10">3.6.4.13</ecNumber>
    </recommendedName>
</protein>
<dbReference type="EMBL" id="LVYI01000001">
    <property type="protein sequence ID" value="OAP64327.1"/>
    <property type="molecule type" value="Genomic_DNA"/>
</dbReference>
<keyword evidence="16" id="KW-1185">Reference proteome</keyword>
<evidence type="ECO:0000256" key="7">
    <source>
        <dbReference type="ARBA" id="ARBA00022884"/>
    </source>
</evidence>
<dbReference type="EC" id="3.6.4.13" evidence="10"/>
<feature type="domain" description="Helicase ATP-binding" evidence="12">
    <location>
        <begin position="264"/>
        <end position="506"/>
    </location>
</feature>
<name>A0A178ZXB0_9EURO</name>
<keyword evidence="4 10" id="KW-0378">Hydrolase</keyword>
<feature type="compositionally biased region" description="Basic and acidic residues" evidence="11">
    <location>
        <begin position="163"/>
        <end position="174"/>
    </location>
</feature>
<accession>A0A178ZXB0</accession>
<dbReference type="InterPro" id="IPR027417">
    <property type="entry name" value="P-loop_NTPase"/>
</dbReference>
<feature type="region of interest" description="Disordered" evidence="11">
    <location>
        <begin position="94"/>
        <end position="193"/>
    </location>
</feature>
<dbReference type="GO" id="GO:0003723">
    <property type="term" value="F:RNA binding"/>
    <property type="evidence" value="ECO:0007669"/>
    <property type="project" value="UniProtKB-UniRule"/>
</dbReference>
<dbReference type="GeneID" id="30004469"/>
<keyword evidence="7 10" id="KW-0694">RNA-binding</keyword>
<dbReference type="GO" id="GO:0005730">
    <property type="term" value="C:nucleolus"/>
    <property type="evidence" value="ECO:0007669"/>
    <property type="project" value="UniProtKB-SubCell"/>
</dbReference>
<feature type="domain" description="DEAD-box RNA helicase Q" evidence="14">
    <location>
        <begin position="228"/>
        <end position="256"/>
    </location>
</feature>
<dbReference type="PROSITE" id="PS51194">
    <property type="entry name" value="HELICASE_CTER"/>
    <property type="match status" value="1"/>
</dbReference>
<keyword evidence="3 10" id="KW-0547">Nucleotide-binding</keyword>
<dbReference type="OrthoDB" id="3370at2759"/>
<comment type="domain">
    <text evidence="10">The Q motif is unique to and characteristic of the DEAD box family of RNA helicases and controls ATP binding and hydrolysis.</text>
</comment>
<sequence length="821" mass="90608">MSGFYARYVPSTTRTDGTANTAEEPVVHGDKRKREQDAAIHEKRGKKPKTSRTPDDPVETPHLSAPKKAAVAVKSPPTVTGRAVLDKYRVIEAVGSETTSTTVRPKASDDLQHDSPELEDGNQQAQDSLRKRKKEKRKKTREEKEENADAAAHAQKHTALLTKYEKSRQQDQIETKASTTSDESPAELHGLEPLPQPKQVEVVSEKPSYSILPRWQEDPLIVSLNSTSSFESLGLQELLLDNLKRQGLRHALPIQGSVLPLLLNGPNHHPGDLCVSAATGSGKTLSYVLPIVADLKDIPGTKLRAVIVVPTRELVKQVRDLCDTCAAGTSLKFATAVGSKSLAEEQDLLVKEEKIYDPEEYEQWQQSPIDWTNFSLLRLAHSVKDTDPMESVGYVTRYKSKVDVLITTPGRLVDHLKSTLGFTFDDVKWLVVDEADRLLNESYQEWIAVVKPALQSRAATSRRDQILRHMRMTIPRRNVTKVLLSATMTRDLSKLNALGLWNPRLVVLGDNQERTGTIREGTAPERLEKLAEKDSEPVYLPETLNEAVIPVTNGAEKPLYLLQLLYNHIGLSQKLLNMDDSAGRSSPQASVESNPTSSSESSSEAPTSSEDERDADMDPESDTRGGLTASSLDVKNASESQSMTKVPRALIFTRSTASATRLSRLLCIIEPLLAPRISTLTRSTASSASSRRALASFRKSKISVLIATDRASRGLDVPGLEHVISYDVPNSPLTYVHRVGRTARAGRVGHAWTFVEHREAAWFWREIGGKVKHAVSGTGIGAVSIHRKTKISKLNLSVEGIDLRKKYEAALQQLEKEVLGK</sequence>
<evidence type="ECO:0000256" key="6">
    <source>
        <dbReference type="ARBA" id="ARBA00022840"/>
    </source>
</evidence>
<dbReference type="PROSITE" id="PS51192">
    <property type="entry name" value="HELICASE_ATP_BIND_1"/>
    <property type="match status" value="1"/>
</dbReference>
<evidence type="ECO:0000256" key="9">
    <source>
        <dbReference type="PROSITE-ProRule" id="PRU00552"/>
    </source>
</evidence>
<evidence type="ECO:0000256" key="4">
    <source>
        <dbReference type="ARBA" id="ARBA00022801"/>
    </source>
</evidence>
<feature type="compositionally biased region" description="Low complexity" evidence="11">
    <location>
        <begin position="589"/>
        <end position="608"/>
    </location>
</feature>
<comment type="similarity">
    <text evidence="10">Belongs to the DEAD box helicase family.</text>
</comment>
<dbReference type="CDD" id="cd17956">
    <property type="entry name" value="DEADc_DDX51"/>
    <property type="match status" value="1"/>
</dbReference>
<dbReference type="SUPFAM" id="SSF52540">
    <property type="entry name" value="P-loop containing nucleoside triphosphate hydrolases"/>
    <property type="match status" value="1"/>
</dbReference>
<proteinExistence type="inferred from homology"/>
<dbReference type="GO" id="GO:0006364">
    <property type="term" value="P:rRNA processing"/>
    <property type="evidence" value="ECO:0007669"/>
    <property type="project" value="UniProtKB-KW"/>
</dbReference>
<dbReference type="Pfam" id="PF00271">
    <property type="entry name" value="Helicase_C"/>
    <property type="match status" value="1"/>
</dbReference>
<evidence type="ECO:0000256" key="3">
    <source>
        <dbReference type="ARBA" id="ARBA00022741"/>
    </source>
</evidence>
<dbReference type="SMART" id="SM00490">
    <property type="entry name" value="HELICc"/>
    <property type="match status" value="1"/>
</dbReference>
<evidence type="ECO:0000313" key="15">
    <source>
        <dbReference type="EMBL" id="OAP64327.1"/>
    </source>
</evidence>
<feature type="domain" description="Helicase C-terminal" evidence="13">
    <location>
        <begin position="638"/>
        <end position="791"/>
    </location>
</feature>
<comment type="catalytic activity">
    <reaction evidence="8 10">
        <text>ATP + H2O = ADP + phosphate + H(+)</text>
        <dbReference type="Rhea" id="RHEA:13065"/>
        <dbReference type="ChEBI" id="CHEBI:15377"/>
        <dbReference type="ChEBI" id="CHEBI:15378"/>
        <dbReference type="ChEBI" id="CHEBI:30616"/>
        <dbReference type="ChEBI" id="CHEBI:43474"/>
        <dbReference type="ChEBI" id="CHEBI:456216"/>
        <dbReference type="EC" id="3.6.4.13"/>
    </reaction>
</comment>
<reference evidence="15 16" key="1">
    <citation type="submission" date="2016-04" db="EMBL/GenBank/DDBJ databases">
        <title>Draft genome of Fonsecaea erecta CBS 125763.</title>
        <authorList>
            <person name="Weiss V.A."/>
            <person name="Vicente V.A."/>
            <person name="Raittz R.T."/>
            <person name="Moreno L.F."/>
            <person name="De Souza E.M."/>
            <person name="Pedrosa F.O."/>
            <person name="Steffens M.B."/>
            <person name="Faoro H."/>
            <person name="Tadra-Sfeir M.Z."/>
            <person name="Najafzadeh M.J."/>
            <person name="Felipe M.S."/>
            <person name="Teixeira M."/>
            <person name="Sun J."/>
            <person name="Xi L."/>
            <person name="Gomes R."/>
            <person name="De Azevedo C.M."/>
            <person name="Salgado C.G."/>
            <person name="Da Silva M.B."/>
            <person name="Nascimento M.F."/>
            <person name="Queiroz-Telles F."/>
            <person name="Attili D.S."/>
            <person name="Gorbushina A."/>
        </authorList>
    </citation>
    <scope>NUCLEOTIDE SEQUENCE [LARGE SCALE GENOMIC DNA]</scope>
    <source>
        <strain evidence="15 16">CBS 125763</strain>
    </source>
</reference>
<dbReference type="SMART" id="SM00487">
    <property type="entry name" value="DEXDc"/>
    <property type="match status" value="1"/>
</dbReference>
<feature type="short sequence motif" description="Q motif" evidence="9">
    <location>
        <begin position="228"/>
        <end position="256"/>
    </location>
</feature>
<evidence type="ECO:0000256" key="5">
    <source>
        <dbReference type="ARBA" id="ARBA00022806"/>
    </source>
</evidence>
<dbReference type="Pfam" id="PF00270">
    <property type="entry name" value="DEAD"/>
    <property type="match status" value="2"/>
</dbReference>
<gene>
    <name evidence="15" type="ORF">AYL99_00299</name>
</gene>
<evidence type="ECO:0000259" key="14">
    <source>
        <dbReference type="PROSITE" id="PS51195"/>
    </source>
</evidence>
<feature type="region of interest" description="Disordered" evidence="11">
    <location>
        <begin position="1"/>
        <end position="81"/>
    </location>
</feature>
<dbReference type="GO" id="GO:0016787">
    <property type="term" value="F:hydrolase activity"/>
    <property type="evidence" value="ECO:0007669"/>
    <property type="project" value="UniProtKB-KW"/>
</dbReference>
<keyword evidence="5 10" id="KW-0347">Helicase</keyword>
<evidence type="ECO:0000256" key="10">
    <source>
        <dbReference type="RuleBase" id="RU365068"/>
    </source>
</evidence>
<dbReference type="InterPro" id="IPR011545">
    <property type="entry name" value="DEAD/DEAH_box_helicase_dom"/>
</dbReference>
<keyword evidence="6 10" id="KW-0067">ATP-binding</keyword>
<feature type="compositionally biased region" description="Polar residues" evidence="11">
    <location>
        <begin position="628"/>
        <end position="640"/>
    </location>
</feature>
<feature type="region of interest" description="Disordered" evidence="11">
    <location>
        <begin position="580"/>
        <end position="640"/>
    </location>
</feature>
<feature type="compositionally biased region" description="Acidic residues" evidence="11">
    <location>
        <begin position="609"/>
        <end position="620"/>
    </location>
</feature>
<evidence type="ECO:0000259" key="13">
    <source>
        <dbReference type="PROSITE" id="PS51194"/>
    </source>
</evidence>
<evidence type="ECO:0000256" key="11">
    <source>
        <dbReference type="SAM" id="MobiDB-lite"/>
    </source>
</evidence>
<dbReference type="InterPro" id="IPR014014">
    <property type="entry name" value="RNA_helicase_DEAD_Q_motif"/>
</dbReference>
<feature type="compositionally biased region" description="Polar residues" evidence="11">
    <location>
        <begin position="10"/>
        <end position="21"/>
    </location>
</feature>
<dbReference type="InterPro" id="IPR014001">
    <property type="entry name" value="Helicase_ATP-bd"/>
</dbReference>
<comment type="caution">
    <text evidence="15">The sequence shown here is derived from an EMBL/GenBank/DDBJ whole genome shotgun (WGS) entry which is preliminary data.</text>
</comment>
<dbReference type="CDD" id="cd18787">
    <property type="entry name" value="SF2_C_DEAD"/>
    <property type="match status" value="1"/>
</dbReference>
<evidence type="ECO:0000313" key="16">
    <source>
        <dbReference type="Proteomes" id="UP000078343"/>
    </source>
</evidence>
<evidence type="ECO:0000256" key="2">
    <source>
        <dbReference type="ARBA" id="ARBA00022552"/>
    </source>
</evidence>
<organism evidence="15 16">
    <name type="scientific">Fonsecaea erecta</name>
    <dbReference type="NCBI Taxonomy" id="1367422"/>
    <lineage>
        <taxon>Eukaryota</taxon>
        <taxon>Fungi</taxon>
        <taxon>Dikarya</taxon>
        <taxon>Ascomycota</taxon>
        <taxon>Pezizomycotina</taxon>
        <taxon>Eurotiomycetes</taxon>
        <taxon>Chaetothyriomycetidae</taxon>
        <taxon>Chaetothyriales</taxon>
        <taxon>Herpotrichiellaceae</taxon>
        <taxon>Fonsecaea</taxon>
    </lineage>
</organism>
<dbReference type="PANTHER" id="PTHR24031">
    <property type="entry name" value="RNA HELICASE"/>
    <property type="match status" value="1"/>
</dbReference>